<dbReference type="RefSeq" id="WP_013898099.1">
    <property type="nucleotide sequence ID" value="NC_015676.1"/>
</dbReference>
<organism evidence="2 3">
    <name type="scientific">Methanosalsum zhilinae (strain DSM 4017 / NBRC 107636 / OCM 62 / WeN5)</name>
    <name type="common">Methanohalophilus zhilinae</name>
    <dbReference type="NCBI Taxonomy" id="679901"/>
    <lineage>
        <taxon>Archaea</taxon>
        <taxon>Methanobacteriati</taxon>
        <taxon>Methanobacteriota</taxon>
        <taxon>Stenosarchaea group</taxon>
        <taxon>Methanomicrobia</taxon>
        <taxon>Methanosarcinales</taxon>
        <taxon>Methanosarcinaceae</taxon>
        <taxon>Methanosalsum</taxon>
    </lineage>
</organism>
<feature type="transmembrane region" description="Helical" evidence="1">
    <location>
        <begin position="181"/>
        <end position="199"/>
    </location>
</feature>
<feature type="transmembrane region" description="Helical" evidence="1">
    <location>
        <begin position="300"/>
        <end position="323"/>
    </location>
</feature>
<dbReference type="STRING" id="679901.Mzhil_0798"/>
<dbReference type="PANTHER" id="PTHR38815:SF1">
    <property type="entry name" value="DUF373 FAMILY PROTEIN"/>
    <property type="match status" value="1"/>
</dbReference>
<dbReference type="AlphaFoldDB" id="F7XKP9"/>
<dbReference type="PANTHER" id="PTHR38815">
    <property type="entry name" value="HYPOTHETICAL MEMBRANE PROTEIN, CONSERVED, DUF373 FAMILY"/>
    <property type="match status" value="1"/>
</dbReference>
<protein>
    <recommendedName>
        <fullName evidence="4">DUF373 family protein</fullName>
    </recommendedName>
</protein>
<feature type="transmembrane region" description="Helical" evidence="1">
    <location>
        <begin position="335"/>
        <end position="357"/>
    </location>
</feature>
<dbReference type="OrthoDB" id="31282at2157"/>
<keyword evidence="3" id="KW-1185">Reference proteome</keyword>
<reference evidence="2" key="1">
    <citation type="submission" date="2010-07" db="EMBL/GenBank/DDBJ databases">
        <title>The complete genome of Methanosalsum zhilinae DSM 4017.</title>
        <authorList>
            <consortium name="US DOE Joint Genome Institute (JGI-PGF)"/>
            <person name="Lucas S."/>
            <person name="Copeland A."/>
            <person name="Lapidus A."/>
            <person name="Glavina del Rio T."/>
            <person name="Dalin E."/>
            <person name="Tice H."/>
            <person name="Bruce D."/>
            <person name="Goodwin L."/>
            <person name="Pitluck S."/>
            <person name="Kyrpides N."/>
            <person name="Mavromatis K."/>
            <person name="Ovchinnikova G."/>
            <person name="Daligault H."/>
            <person name="Detter J.C."/>
            <person name="Han C."/>
            <person name="Tapia R."/>
            <person name="Larimer F."/>
            <person name="Land M."/>
            <person name="Hauser L."/>
            <person name="Markowitz V."/>
            <person name="Cheng J.-F."/>
            <person name="Hugenholtz P."/>
            <person name="Woyke T."/>
            <person name="Wu D."/>
            <person name="Spring S."/>
            <person name="Schueler E."/>
            <person name="Brambilla E."/>
            <person name="Klenk H.-P."/>
            <person name="Eisen J.A."/>
        </authorList>
    </citation>
    <scope>NUCLEOTIDE SEQUENCE</scope>
    <source>
        <strain evidence="2">DSM 4017</strain>
    </source>
</reference>
<name>F7XKP9_METZD</name>
<keyword evidence="1" id="KW-1133">Transmembrane helix</keyword>
<dbReference type="Proteomes" id="UP000006622">
    <property type="component" value="Chromosome"/>
</dbReference>
<keyword evidence="1" id="KW-0472">Membrane</keyword>
<feature type="transmembrane region" description="Helical" evidence="1">
    <location>
        <begin position="220"/>
        <end position="246"/>
    </location>
</feature>
<accession>F7XKP9</accession>
<evidence type="ECO:0000256" key="1">
    <source>
        <dbReference type="SAM" id="Phobius"/>
    </source>
</evidence>
<keyword evidence="1" id="KW-0812">Transmembrane</keyword>
<dbReference type="HOGENOM" id="CLU_048986_1_0_2"/>
<dbReference type="EMBL" id="CP002101">
    <property type="protein sequence ID" value="AEH60660.1"/>
    <property type="molecule type" value="Genomic_DNA"/>
</dbReference>
<sequence>MQTLVICIDRDNDIGEKAGIKTPVIGRENNIEAAVKLATVDPEDSDTNTIFGGIKVLDDLRKRGVDAEIVSLAGDKNVGVISDQNISRQLDELLLEFDVKSSIFISDGAEDETLVPIVQSRVKIDSVQRIVVMQSANLESTYYILKHAFSDPKISQTFFVPIGLAAIIYSLSLLANYPEGAIVGILIAVGIYMLYRGFMLDDKLALFFDQMKSSIHSGKITFITYLSAVLVGIIATVQGVVSVWAYYVEGGIWYYGTLTLFTLFINSSVIWYVLAGLVANTGKVIDRYVNGLPVKKSVSHAFFITSVGSLLWGASMYLLSITLDGEFVITPESGIQYFVYSIILAFILSLIGIKISLDTIRKNRMFE</sequence>
<gene>
    <name evidence="2" type="ordered locus">Mzhil_0798</name>
</gene>
<dbReference type="KEGG" id="mzh:Mzhil_0798"/>
<dbReference type="Pfam" id="PF04123">
    <property type="entry name" value="DUF373"/>
    <property type="match status" value="1"/>
</dbReference>
<evidence type="ECO:0008006" key="4">
    <source>
        <dbReference type="Google" id="ProtNLM"/>
    </source>
</evidence>
<dbReference type="GeneID" id="10822414"/>
<proteinExistence type="predicted"/>
<evidence type="ECO:0000313" key="3">
    <source>
        <dbReference type="Proteomes" id="UP000006622"/>
    </source>
</evidence>
<feature type="transmembrane region" description="Helical" evidence="1">
    <location>
        <begin position="158"/>
        <end position="175"/>
    </location>
</feature>
<dbReference type="InterPro" id="IPR007254">
    <property type="entry name" value="DUF373"/>
</dbReference>
<evidence type="ECO:0000313" key="2">
    <source>
        <dbReference type="EMBL" id="AEH60660.1"/>
    </source>
</evidence>
<feature type="transmembrane region" description="Helical" evidence="1">
    <location>
        <begin position="252"/>
        <end position="279"/>
    </location>
</feature>